<keyword evidence="7" id="KW-1003">Cell membrane</keyword>
<keyword evidence="7" id="KW-0479">Metal-binding</keyword>
<feature type="transmembrane region" description="Helical" evidence="7">
    <location>
        <begin position="99"/>
        <end position="118"/>
    </location>
</feature>
<evidence type="ECO:0000313" key="10">
    <source>
        <dbReference type="Proteomes" id="UP000219331"/>
    </source>
</evidence>
<comment type="similarity">
    <text evidence="7">Belongs to the MsrQ family.</text>
</comment>
<dbReference type="AlphaFoldDB" id="A0A285S3G0"/>
<evidence type="ECO:0000256" key="2">
    <source>
        <dbReference type="ARBA" id="ARBA00022448"/>
    </source>
</evidence>
<reference evidence="9 10" key="1">
    <citation type="submission" date="2017-08" db="EMBL/GenBank/DDBJ databases">
        <authorList>
            <person name="de Groot N.N."/>
        </authorList>
    </citation>
    <scope>NUCLEOTIDE SEQUENCE [LARGE SCALE GENOMIC DNA]</scope>
    <source>
        <strain evidence="9 10">USBA 352</strain>
    </source>
</reference>
<keyword evidence="4 7" id="KW-1133">Transmembrane helix</keyword>
<dbReference type="GO" id="GO:0046872">
    <property type="term" value="F:metal ion binding"/>
    <property type="evidence" value="ECO:0007669"/>
    <property type="project" value="UniProtKB-KW"/>
</dbReference>
<dbReference type="HAMAP" id="MF_01207">
    <property type="entry name" value="MsrQ"/>
    <property type="match status" value="1"/>
</dbReference>
<comment type="subcellular location">
    <subcellularLocation>
        <location evidence="7">Cell membrane</location>
        <topology evidence="7">Multi-pass membrane protein</topology>
    </subcellularLocation>
    <subcellularLocation>
        <location evidence="1">Membrane</location>
        <topology evidence="1">Multi-pass membrane protein</topology>
    </subcellularLocation>
</comment>
<keyword evidence="7" id="KW-0285">Flavoprotein</keyword>
<keyword evidence="2 7" id="KW-0813">Transport</keyword>
<dbReference type="EMBL" id="OBML01000003">
    <property type="protein sequence ID" value="SOB99629.1"/>
    <property type="molecule type" value="Genomic_DNA"/>
</dbReference>
<dbReference type="GO" id="GO:0016679">
    <property type="term" value="F:oxidoreductase activity, acting on diphenols and related substances as donors"/>
    <property type="evidence" value="ECO:0007669"/>
    <property type="project" value="TreeGrafter"/>
</dbReference>
<accession>A0A285S3G0</accession>
<name>A0A285S3G0_9HYPH</name>
<feature type="transmembrane region" description="Helical" evidence="7">
    <location>
        <begin position="267"/>
        <end position="284"/>
    </location>
</feature>
<dbReference type="RefSeq" id="WP_244297387.1">
    <property type="nucleotide sequence ID" value="NZ_OBML01000003.1"/>
</dbReference>
<comment type="function">
    <text evidence="7">Part of the MsrPQ system that repairs oxidized periplasmic proteins containing methionine sulfoxide residues (Met-O), using respiratory chain electrons. Thus protects these proteins from oxidative-stress damage caused by reactive species of oxygen and chlorine generated by the host defense mechanisms. MsrPQ is essential for the maintenance of envelope integrity under bleach stress, rescuing a wide series of structurally unrelated periplasmic proteins from methionine oxidation. MsrQ provides electrons for reduction to the reductase catalytic subunit MsrP, using the quinone pool of the respiratory chain.</text>
</comment>
<evidence type="ECO:0000259" key="8">
    <source>
        <dbReference type="Pfam" id="PF01794"/>
    </source>
</evidence>
<dbReference type="InterPro" id="IPR013130">
    <property type="entry name" value="Fe3_Rdtase_TM_dom"/>
</dbReference>
<sequence>MSGQMQASGTRTPAYRAYIPWRERNGRFSPLGLAVFLAILAPGAHLAYGLLAGTLGAKPVTEVLHGTGDWAVRFLLLSLLVSPLRRVSGWGKLIGIRRMLGLAAAGYALAHLGLYVVDQSFDLAKVASEIVLRVYLTIGFVALVGLLALAATSTDGAIRRMGPNWHRLHRLTYPIAVLAAVHFFLQSKADVTEAVLMAGFLVALFACRIVQKIGLRLTSPLVLAGIAVFAGLATAGIEYLWYALATGVPAERVLAANLDFRYSIRPAWWVFGIMLAIAALPLVLRLGSRARQAVAQGAAGRG</sequence>
<keyword evidence="10" id="KW-1185">Reference proteome</keyword>
<dbReference type="GO" id="GO:0020037">
    <property type="term" value="F:heme binding"/>
    <property type="evidence" value="ECO:0007669"/>
    <property type="project" value="UniProtKB-UniRule"/>
</dbReference>
<comment type="subunit">
    <text evidence="7">Heterodimer of a catalytic subunit (MsrP) and a heme-binding subunit (MsrQ).</text>
</comment>
<dbReference type="GO" id="GO:0010181">
    <property type="term" value="F:FMN binding"/>
    <property type="evidence" value="ECO:0007669"/>
    <property type="project" value="UniProtKB-UniRule"/>
</dbReference>
<keyword evidence="6 7" id="KW-0472">Membrane</keyword>
<feature type="transmembrane region" description="Helical" evidence="7">
    <location>
        <begin position="222"/>
        <end position="244"/>
    </location>
</feature>
<keyword evidence="7" id="KW-0288">FMN</keyword>
<feature type="transmembrane region" description="Helical" evidence="7">
    <location>
        <begin position="130"/>
        <end position="150"/>
    </location>
</feature>
<dbReference type="Pfam" id="PF01794">
    <property type="entry name" value="Ferric_reduct"/>
    <property type="match status" value="1"/>
</dbReference>
<dbReference type="PANTHER" id="PTHR36964">
    <property type="entry name" value="PROTEIN-METHIONINE-SULFOXIDE REDUCTASE HEME-BINDING SUBUNIT MSRQ"/>
    <property type="match status" value="1"/>
</dbReference>
<evidence type="ECO:0000313" key="9">
    <source>
        <dbReference type="EMBL" id="SOB99629.1"/>
    </source>
</evidence>
<feature type="domain" description="Ferric oxidoreductase" evidence="8">
    <location>
        <begin position="67"/>
        <end position="179"/>
    </location>
</feature>
<dbReference type="GO" id="GO:0005886">
    <property type="term" value="C:plasma membrane"/>
    <property type="evidence" value="ECO:0007669"/>
    <property type="project" value="UniProtKB-SubCell"/>
</dbReference>
<keyword evidence="7" id="KW-0349">Heme</keyword>
<feature type="transmembrane region" description="Helical" evidence="7">
    <location>
        <begin position="194"/>
        <end position="210"/>
    </location>
</feature>
<proteinExistence type="inferred from homology"/>
<dbReference type="Proteomes" id="UP000219331">
    <property type="component" value="Unassembled WGS sequence"/>
</dbReference>
<evidence type="ECO:0000256" key="3">
    <source>
        <dbReference type="ARBA" id="ARBA00022692"/>
    </source>
</evidence>
<evidence type="ECO:0000256" key="4">
    <source>
        <dbReference type="ARBA" id="ARBA00022989"/>
    </source>
</evidence>
<evidence type="ECO:0000256" key="7">
    <source>
        <dbReference type="HAMAP-Rule" id="MF_01207"/>
    </source>
</evidence>
<dbReference type="GO" id="GO:0030091">
    <property type="term" value="P:protein repair"/>
    <property type="evidence" value="ECO:0007669"/>
    <property type="project" value="UniProtKB-UniRule"/>
</dbReference>
<feature type="transmembrane region" description="Helical" evidence="7">
    <location>
        <begin position="31"/>
        <end position="50"/>
    </location>
</feature>
<keyword evidence="5 7" id="KW-0408">Iron</keyword>
<evidence type="ECO:0000256" key="1">
    <source>
        <dbReference type="ARBA" id="ARBA00004141"/>
    </source>
</evidence>
<gene>
    <name evidence="7" type="primary">msrQ</name>
    <name evidence="9" type="ORF">SAMN05421512_103142</name>
</gene>
<evidence type="ECO:0000256" key="6">
    <source>
        <dbReference type="ARBA" id="ARBA00023136"/>
    </source>
</evidence>
<keyword evidence="7" id="KW-0249">Electron transport</keyword>
<dbReference type="InterPro" id="IPR022837">
    <property type="entry name" value="MsrQ-like"/>
</dbReference>
<protein>
    <recommendedName>
        <fullName evidence="7">Protein-methionine-sulfoxide reductase heme-binding subunit MsrQ</fullName>
    </recommendedName>
    <alternativeName>
        <fullName evidence="7">Flavocytochrome MsrQ</fullName>
    </alternativeName>
</protein>
<evidence type="ECO:0000256" key="5">
    <source>
        <dbReference type="ARBA" id="ARBA00023004"/>
    </source>
</evidence>
<comment type="cofactor">
    <cofactor evidence="7">
        <name>heme b</name>
        <dbReference type="ChEBI" id="CHEBI:60344"/>
    </cofactor>
    <text evidence="7">Binds 1 heme b (iron(II)-protoporphyrin IX) group per subunit.</text>
</comment>
<keyword evidence="3 7" id="KW-0812">Transmembrane</keyword>
<dbReference type="PANTHER" id="PTHR36964:SF1">
    <property type="entry name" value="PROTEIN-METHIONINE-SULFOXIDE REDUCTASE HEME-BINDING SUBUNIT MSRQ"/>
    <property type="match status" value="1"/>
</dbReference>
<organism evidence="9 10">
    <name type="scientific">Stappia indica</name>
    <dbReference type="NCBI Taxonomy" id="538381"/>
    <lineage>
        <taxon>Bacteria</taxon>
        <taxon>Pseudomonadati</taxon>
        <taxon>Pseudomonadota</taxon>
        <taxon>Alphaproteobacteria</taxon>
        <taxon>Hyphomicrobiales</taxon>
        <taxon>Stappiaceae</taxon>
        <taxon>Stappia</taxon>
    </lineage>
</organism>
<dbReference type="GO" id="GO:0009055">
    <property type="term" value="F:electron transfer activity"/>
    <property type="evidence" value="ECO:0007669"/>
    <property type="project" value="UniProtKB-UniRule"/>
</dbReference>
<comment type="cofactor">
    <cofactor evidence="7">
        <name>FMN</name>
        <dbReference type="ChEBI" id="CHEBI:58210"/>
    </cofactor>
    <text evidence="7">Binds 1 FMN per subunit.</text>
</comment>
<dbReference type="STRING" id="538381.GCA_001696535_04255"/>